<dbReference type="EMBL" id="LTBC01000003">
    <property type="protein sequence ID" value="KYH32455.1"/>
    <property type="molecule type" value="Genomic_DNA"/>
</dbReference>
<protein>
    <recommendedName>
        <fullName evidence="3">PglZ domain protein</fullName>
    </recommendedName>
</protein>
<evidence type="ECO:0000313" key="2">
    <source>
        <dbReference type="Proteomes" id="UP000075670"/>
    </source>
</evidence>
<dbReference type="AlphaFoldDB" id="A0A151AXT2"/>
<dbReference type="Proteomes" id="UP000075670">
    <property type="component" value="Unassembled WGS sequence"/>
</dbReference>
<name>A0A151AXT2_9FIRM</name>
<comment type="caution">
    <text evidence="1">The sequence shown here is derived from an EMBL/GenBank/DDBJ whole genome shotgun (WGS) entry which is preliminary data.</text>
</comment>
<accession>A0A151AXT2</accession>
<dbReference type="PATRIC" id="fig|1122241.3.peg.1113"/>
<sequence>MTACPWVEIIFDSPSASEAWKAIFRQLRNLTLAGMTPTELHNQTVAADRLLAESAWELWMAYQREAPRTSKALRQWWSEPTPFGRAVLILDAFSLRQLVPLLKGAQARGLLPTAVRVTGSEVPSDTDQFAGALGVLARHKLVNNGAPATFAFRDELVFTDVLRMPFEDSMASVPAVRNVFIWHTWLDDLIHVHKKSPEQIVKAASDVLQDDGFWGFVDRLRQGRKLVITADHGYAESRLFSSEETEPDVVEALRETFGASRYRVASEPWLARFMPPIVLTENDFHVVMGQRKWKVQGGFPHLIHGGLSLLEVAVPFVEFPPL</sequence>
<organism evidence="1 2">
    <name type="scientific">Moorella mulderi DSM 14980</name>
    <dbReference type="NCBI Taxonomy" id="1122241"/>
    <lineage>
        <taxon>Bacteria</taxon>
        <taxon>Bacillati</taxon>
        <taxon>Bacillota</taxon>
        <taxon>Clostridia</taxon>
        <taxon>Neomoorellales</taxon>
        <taxon>Neomoorellaceae</taxon>
        <taxon>Neomoorella</taxon>
    </lineage>
</organism>
<proteinExistence type="predicted"/>
<evidence type="ECO:0008006" key="3">
    <source>
        <dbReference type="Google" id="ProtNLM"/>
    </source>
</evidence>
<evidence type="ECO:0000313" key="1">
    <source>
        <dbReference type="EMBL" id="KYH32455.1"/>
    </source>
</evidence>
<dbReference type="SUPFAM" id="SSF53649">
    <property type="entry name" value="Alkaline phosphatase-like"/>
    <property type="match status" value="1"/>
</dbReference>
<gene>
    <name evidence="1" type="ORF">MOMUL_10560</name>
</gene>
<keyword evidence="2" id="KW-1185">Reference proteome</keyword>
<dbReference type="InterPro" id="IPR017850">
    <property type="entry name" value="Alkaline_phosphatase_core_sf"/>
</dbReference>
<dbReference type="Pfam" id="PF08665">
    <property type="entry name" value="PglZ"/>
    <property type="match status" value="1"/>
</dbReference>
<reference evidence="1 2" key="1">
    <citation type="submission" date="2016-02" db="EMBL/GenBank/DDBJ databases">
        <title>Genome sequence of Moorella mulderi DSM 14980.</title>
        <authorList>
            <person name="Poehlein A."/>
            <person name="Daniel R."/>
        </authorList>
    </citation>
    <scope>NUCLEOTIDE SEQUENCE [LARGE SCALE GENOMIC DNA]</scope>
    <source>
        <strain evidence="1 2">DSM 14980</strain>
    </source>
</reference>